<evidence type="ECO:0000313" key="13">
    <source>
        <dbReference type="EMBL" id="KAG9230956.1"/>
    </source>
</evidence>
<sequence length="458" mass="50867">MADYDVILKGKYPGKTHARKVAEYMKSKSKAVGGIIYLEGQKTKMIEDNDGEAPFRQRRYFYYLTGCPLPDCYFTYDIAADKSTLYIPPIDADSVIWSGLPTSPKEALSLYDIDDVVTTPEIVPALARPLETPTFYAIPNQVSDHVSLVGFEHKDFAVLKEAIEECRVTKDEYEVALIKKANAISTIAHTEVLRRVKGAKNERELEAVFLERCIANGCREQAYHSIVASGTAAATLHYVDNAKPMDGKLNLLLDAGGEYGCYAADITRTFPISGTFSKESRSIYDIVLRMQHVCTNMLKAGALWDHIHLTAHEIAIEGLLRLGILQGDKEEILRNRTSVAFFPHGLGHYLGMDTHDTGGHPNYADKDSMFRYLRVRGNVPAGSVITVEPGIYFCRFIIDPYLADPVQSKFINAAVLEEYWEVGGVRIEDNILVTESGYENLTTAVKDVEGMAGIINGS</sequence>
<keyword evidence="9" id="KW-0482">Metalloprotease</keyword>
<gene>
    <name evidence="13" type="ORF">BJ875DRAFT_444536</name>
</gene>
<evidence type="ECO:0000256" key="5">
    <source>
        <dbReference type="ARBA" id="ARBA00012574"/>
    </source>
</evidence>
<dbReference type="EC" id="3.4.11.9" evidence="5"/>
<dbReference type="Proteomes" id="UP000824998">
    <property type="component" value="Unassembled WGS sequence"/>
</dbReference>
<comment type="function">
    <text evidence="3">Catalyzes the removal of a penultimate prolyl residue from the N-termini of peptides.</text>
</comment>
<dbReference type="CDD" id="cd01087">
    <property type="entry name" value="Prolidase"/>
    <property type="match status" value="1"/>
</dbReference>
<dbReference type="SUPFAM" id="SSF55920">
    <property type="entry name" value="Creatinase/aminopeptidase"/>
    <property type="match status" value="1"/>
</dbReference>
<reference evidence="13" key="1">
    <citation type="journal article" date="2021" name="IMA Fungus">
        <title>Genomic characterization of three marine fungi, including Emericellopsis atlantica sp. nov. with signatures of a generalist lifestyle and marine biomass degradation.</title>
        <authorList>
            <person name="Hagestad O.C."/>
            <person name="Hou L."/>
            <person name="Andersen J.H."/>
            <person name="Hansen E.H."/>
            <person name="Altermark B."/>
            <person name="Li C."/>
            <person name="Kuhnert E."/>
            <person name="Cox R.J."/>
            <person name="Crous P.W."/>
            <person name="Spatafora J.W."/>
            <person name="Lail K."/>
            <person name="Amirebrahimi M."/>
            <person name="Lipzen A."/>
            <person name="Pangilinan J."/>
            <person name="Andreopoulos W."/>
            <person name="Hayes R.D."/>
            <person name="Ng V."/>
            <person name="Grigoriev I.V."/>
            <person name="Jackson S.A."/>
            <person name="Sutton T.D.S."/>
            <person name="Dobson A.D.W."/>
            <person name="Rama T."/>
        </authorList>
    </citation>
    <scope>NUCLEOTIDE SEQUENCE</scope>
    <source>
        <strain evidence="13">TRa018bII</strain>
    </source>
</reference>
<dbReference type="OrthoDB" id="10261878at2759"/>
<dbReference type="InterPro" id="IPR036005">
    <property type="entry name" value="Creatinase/aminopeptidase-like"/>
</dbReference>
<dbReference type="GO" id="GO:0070006">
    <property type="term" value="F:metalloaminopeptidase activity"/>
    <property type="evidence" value="ECO:0007669"/>
    <property type="project" value="InterPro"/>
</dbReference>
<dbReference type="InterPro" id="IPR007865">
    <property type="entry name" value="Aminopep_P_N"/>
</dbReference>
<evidence type="ECO:0000256" key="8">
    <source>
        <dbReference type="ARBA" id="ARBA00022801"/>
    </source>
</evidence>
<dbReference type="Pfam" id="PF00557">
    <property type="entry name" value="Peptidase_M24"/>
    <property type="match status" value="1"/>
</dbReference>
<evidence type="ECO:0000256" key="2">
    <source>
        <dbReference type="ARBA" id="ARBA00001936"/>
    </source>
</evidence>
<feature type="domain" description="Aminopeptidase P N-terminal" evidence="12">
    <location>
        <begin position="12"/>
        <end position="144"/>
    </location>
</feature>
<keyword evidence="6 13" id="KW-0031">Aminopeptidase</keyword>
<organism evidence="13 14">
    <name type="scientific">Amylocarpus encephaloides</name>
    <dbReference type="NCBI Taxonomy" id="45428"/>
    <lineage>
        <taxon>Eukaryota</taxon>
        <taxon>Fungi</taxon>
        <taxon>Dikarya</taxon>
        <taxon>Ascomycota</taxon>
        <taxon>Pezizomycotina</taxon>
        <taxon>Leotiomycetes</taxon>
        <taxon>Helotiales</taxon>
        <taxon>Helotiales incertae sedis</taxon>
        <taxon>Amylocarpus</taxon>
    </lineage>
</organism>
<accession>A0A9P8C3F5</accession>
<evidence type="ECO:0000313" key="14">
    <source>
        <dbReference type="Proteomes" id="UP000824998"/>
    </source>
</evidence>
<keyword evidence="14" id="KW-1185">Reference proteome</keyword>
<evidence type="ECO:0000256" key="4">
    <source>
        <dbReference type="ARBA" id="ARBA00008766"/>
    </source>
</evidence>
<protein>
    <recommendedName>
        <fullName evidence="5">Xaa-Pro aminopeptidase</fullName>
        <ecNumber evidence="5">3.4.11.9</ecNumber>
    </recommendedName>
    <alternativeName>
        <fullName evidence="11">Aminoacylproline aminopeptidase</fullName>
    </alternativeName>
</protein>
<evidence type="ECO:0000256" key="9">
    <source>
        <dbReference type="ARBA" id="ARBA00023049"/>
    </source>
</evidence>
<dbReference type="SUPFAM" id="SSF53092">
    <property type="entry name" value="Creatinase/prolidase N-terminal domain"/>
    <property type="match status" value="1"/>
</dbReference>
<dbReference type="InterPro" id="IPR052433">
    <property type="entry name" value="X-Pro_dipept-like"/>
</dbReference>
<evidence type="ECO:0000256" key="10">
    <source>
        <dbReference type="ARBA" id="ARBA00023211"/>
    </source>
</evidence>
<evidence type="ECO:0000256" key="7">
    <source>
        <dbReference type="ARBA" id="ARBA00022723"/>
    </source>
</evidence>
<dbReference type="Gene3D" id="3.40.350.10">
    <property type="entry name" value="Creatinase/prolidase N-terminal domain"/>
    <property type="match status" value="1"/>
</dbReference>
<keyword evidence="7" id="KW-0479">Metal-binding</keyword>
<dbReference type="AlphaFoldDB" id="A0A9P8C3F5"/>
<dbReference type="SMART" id="SM01011">
    <property type="entry name" value="AMP_N"/>
    <property type="match status" value="1"/>
</dbReference>
<keyword evidence="8" id="KW-0378">Hydrolase</keyword>
<dbReference type="Gene3D" id="3.90.230.10">
    <property type="entry name" value="Creatinase/methionine aminopeptidase superfamily"/>
    <property type="match status" value="1"/>
</dbReference>
<comment type="cofactor">
    <cofactor evidence="2">
        <name>Mn(2+)</name>
        <dbReference type="ChEBI" id="CHEBI:29035"/>
    </cofactor>
</comment>
<dbReference type="EMBL" id="MU251633">
    <property type="protein sequence ID" value="KAG9230956.1"/>
    <property type="molecule type" value="Genomic_DNA"/>
</dbReference>
<dbReference type="Pfam" id="PF05195">
    <property type="entry name" value="AMP_N"/>
    <property type="match status" value="1"/>
</dbReference>
<keyword evidence="10" id="KW-0464">Manganese</keyword>
<evidence type="ECO:0000256" key="1">
    <source>
        <dbReference type="ARBA" id="ARBA00001424"/>
    </source>
</evidence>
<comment type="similarity">
    <text evidence="4">Belongs to the peptidase M24B family.</text>
</comment>
<name>A0A9P8C3F5_9HELO</name>
<keyword evidence="6 13" id="KW-0645">Protease</keyword>
<evidence type="ECO:0000256" key="11">
    <source>
        <dbReference type="ARBA" id="ARBA00030849"/>
    </source>
</evidence>
<comment type="catalytic activity">
    <reaction evidence="1">
        <text>Release of any N-terminal amino acid, including proline, that is linked to proline, even from a dipeptide or tripeptide.</text>
        <dbReference type="EC" id="3.4.11.9"/>
    </reaction>
</comment>
<evidence type="ECO:0000256" key="6">
    <source>
        <dbReference type="ARBA" id="ARBA00022438"/>
    </source>
</evidence>
<evidence type="ECO:0000259" key="12">
    <source>
        <dbReference type="SMART" id="SM01011"/>
    </source>
</evidence>
<dbReference type="GO" id="GO:0006508">
    <property type="term" value="P:proteolysis"/>
    <property type="evidence" value="ECO:0007669"/>
    <property type="project" value="TreeGrafter"/>
</dbReference>
<proteinExistence type="inferred from homology"/>
<comment type="caution">
    <text evidence="13">The sequence shown here is derived from an EMBL/GenBank/DDBJ whole genome shotgun (WGS) entry which is preliminary data.</text>
</comment>
<dbReference type="GO" id="GO:0030145">
    <property type="term" value="F:manganese ion binding"/>
    <property type="evidence" value="ECO:0007669"/>
    <property type="project" value="InterPro"/>
</dbReference>
<dbReference type="InterPro" id="IPR000994">
    <property type="entry name" value="Pept_M24"/>
</dbReference>
<dbReference type="PANTHER" id="PTHR43226">
    <property type="entry name" value="XAA-PRO AMINOPEPTIDASE 3"/>
    <property type="match status" value="1"/>
</dbReference>
<dbReference type="InterPro" id="IPR029149">
    <property type="entry name" value="Creatin/AminoP/Spt16_N"/>
</dbReference>
<dbReference type="PANTHER" id="PTHR43226:SF1">
    <property type="entry name" value="XAA-PRO DIPEPTIDASE"/>
    <property type="match status" value="1"/>
</dbReference>
<evidence type="ECO:0000256" key="3">
    <source>
        <dbReference type="ARBA" id="ARBA00002443"/>
    </source>
</evidence>